<dbReference type="SUPFAM" id="SSF74650">
    <property type="entry name" value="Galactose mutarotase-like"/>
    <property type="match status" value="1"/>
</dbReference>
<evidence type="ECO:0000256" key="5">
    <source>
        <dbReference type="ARBA" id="ARBA00023239"/>
    </source>
</evidence>
<dbReference type="InterPro" id="IPR024200">
    <property type="entry name" value="Chondroitinase_ABC_I"/>
</dbReference>
<dbReference type="Gene3D" id="1.50.10.100">
    <property type="entry name" value="Chondroitin AC/alginate lyase"/>
    <property type="match status" value="1"/>
</dbReference>
<accession>A0ABW4ICM7</accession>
<dbReference type="PIRSF" id="PIRSF034515">
    <property type="entry name" value="Chondroitinase"/>
    <property type="match status" value="1"/>
</dbReference>
<keyword evidence="5 11" id="KW-0456">Lyase</keyword>
<dbReference type="InterPro" id="IPR004103">
    <property type="entry name" value="Lyase_8_C"/>
</dbReference>
<dbReference type="Proteomes" id="UP001597118">
    <property type="component" value="Unassembled WGS sequence"/>
</dbReference>
<dbReference type="InterPro" id="IPR015177">
    <property type="entry name" value="Lyase_catalyt"/>
</dbReference>
<evidence type="ECO:0000259" key="9">
    <source>
        <dbReference type="Pfam" id="PF09092"/>
    </source>
</evidence>
<feature type="domain" description="Polysaccharide lyase family 8 C-terminal" evidence="8">
    <location>
        <begin position="869"/>
        <end position="929"/>
    </location>
</feature>
<protein>
    <submittedName>
        <fullName evidence="11">Chondroitinase family polysaccharide lyase</fullName>
    </submittedName>
</protein>
<dbReference type="RefSeq" id="WP_379662882.1">
    <property type="nucleotide sequence ID" value="NZ_JBHUDG010000017.1"/>
</dbReference>
<dbReference type="InterPro" id="IPR008929">
    <property type="entry name" value="Chondroitin_lyas"/>
</dbReference>
<evidence type="ECO:0000259" key="8">
    <source>
        <dbReference type="Pfam" id="PF02884"/>
    </source>
</evidence>
<dbReference type="Pfam" id="PF02884">
    <property type="entry name" value="Lyase_8_C"/>
    <property type="match status" value="1"/>
</dbReference>
<dbReference type="Gene3D" id="2.70.98.10">
    <property type="match status" value="1"/>
</dbReference>
<comment type="subunit">
    <text evidence="3">Monomer.</text>
</comment>
<feature type="domain" description="Lyase catalytic" evidence="10">
    <location>
        <begin position="221"/>
        <end position="563"/>
    </location>
</feature>
<evidence type="ECO:0000256" key="2">
    <source>
        <dbReference type="ARBA" id="ARBA00006699"/>
    </source>
</evidence>
<organism evidence="11 12">
    <name type="scientific">Pseudopedobacter beijingensis</name>
    <dbReference type="NCBI Taxonomy" id="1207056"/>
    <lineage>
        <taxon>Bacteria</taxon>
        <taxon>Pseudomonadati</taxon>
        <taxon>Bacteroidota</taxon>
        <taxon>Sphingobacteriia</taxon>
        <taxon>Sphingobacteriales</taxon>
        <taxon>Sphingobacteriaceae</taxon>
        <taxon>Pseudopedobacter</taxon>
    </lineage>
</organism>
<dbReference type="InterPro" id="IPR039174">
    <property type="entry name" value="Chondroitin_ABC_lyase"/>
</dbReference>
<dbReference type="SUPFAM" id="SSF48230">
    <property type="entry name" value="Chondroitin AC/alginate lyase"/>
    <property type="match status" value="1"/>
</dbReference>
<evidence type="ECO:0000259" key="7">
    <source>
        <dbReference type="Pfam" id="PF02278"/>
    </source>
</evidence>
<keyword evidence="4" id="KW-0106">Calcium</keyword>
<feature type="domain" description="Polysaccharide lyase family 8 central" evidence="7">
    <location>
        <begin position="593"/>
        <end position="846"/>
    </location>
</feature>
<dbReference type="EMBL" id="JBHUDG010000017">
    <property type="protein sequence ID" value="MFD1630505.1"/>
    <property type="molecule type" value="Genomic_DNA"/>
</dbReference>
<reference evidence="12" key="1">
    <citation type="journal article" date="2019" name="Int. J. Syst. Evol. Microbiol.">
        <title>The Global Catalogue of Microorganisms (GCM) 10K type strain sequencing project: providing services to taxonomists for standard genome sequencing and annotation.</title>
        <authorList>
            <consortium name="The Broad Institute Genomics Platform"/>
            <consortium name="The Broad Institute Genome Sequencing Center for Infectious Disease"/>
            <person name="Wu L."/>
            <person name="Ma J."/>
        </authorList>
    </citation>
    <scope>NUCLEOTIDE SEQUENCE [LARGE SCALE GENOMIC DNA]</scope>
    <source>
        <strain evidence="12">CCUG 53762</strain>
    </source>
</reference>
<dbReference type="GO" id="GO:0016829">
    <property type="term" value="F:lyase activity"/>
    <property type="evidence" value="ECO:0007669"/>
    <property type="project" value="UniProtKB-KW"/>
</dbReference>
<dbReference type="PANTHER" id="PTHR37322">
    <property type="match status" value="1"/>
</dbReference>
<keyword evidence="12" id="KW-1185">Reference proteome</keyword>
<dbReference type="SUPFAM" id="SSF49863">
    <property type="entry name" value="Hyaluronate lyase-like, C-terminal domain"/>
    <property type="match status" value="1"/>
</dbReference>
<evidence type="ECO:0000313" key="11">
    <source>
        <dbReference type="EMBL" id="MFD1630505.1"/>
    </source>
</evidence>
<dbReference type="Gene3D" id="2.60.220.10">
    <property type="entry name" value="Polysaccharide lyase family 8-like, C-terminal"/>
    <property type="match status" value="1"/>
</dbReference>
<comment type="caution">
    <text evidence="11">The sequence shown here is derived from an EMBL/GenBank/DDBJ whole genome shotgun (WGS) entry which is preliminary data.</text>
</comment>
<keyword evidence="6" id="KW-0732">Signal</keyword>
<evidence type="ECO:0000256" key="4">
    <source>
        <dbReference type="ARBA" id="ARBA00022837"/>
    </source>
</evidence>
<evidence type="ECO:0000256" key="3">
    <source>
        <dbReference type="ARBA" id="ARBA00011245"/>
    </source>
</evidence>
<dbReference type="Pfam" id="PF09092">
    <property type="entry name" value="Lyase_N"/>
    <property type="match status" value="1"/>
</dbReference>
<feature type="chain" id="PRO_5047383735" evidence="6">
    <location>
        <begin position="25"/>
        <end position="1014"/>
    </location>
</feature>
<gene>
    <name evidence="11" type="ORF">ACFSAH_11490</name>
</gene>
<dbReference type="PANTHER" id="PTHR37322:SF3">
    <property type="entry name" value="CHONDROITIN SULFATE ABC EXOLYASE"/>
    <property type="match status" value="1"/>
</dbReference>
<name>A0ABW4ICM7_9SPHI</name>
<comment type="similarity">
    <text evidence="2">Belongs to the polysaccharide lyase 8 family.</text>
</comment>
<evidence type="ECO:0000313" key="12">
    <source>
        <dbReference type="Proteomes" id="UP001597118"/>
    </source>
</evidence>
<evidence type="ECO:0000256" key="1">
    <source>
        <dbReference type="ARBA" id="ARBA00001913"/>
    </source>
</evidence>
<dbReference type="InterPro" id="IPR011071">
    <property type="entry name" value="Lyase_8-like_C"/>
</dbReference>
<evidence type="ECO:0000256" key="6">
    <source>
        <dbReference type="SAM" id="SignalP"/>
    </source>
</evidence>
<proteinExistence type="inferred from homology"/>
<dbReference type="Gene3D" id="2.60.120.430">
    <property type="entry name" value="Galactose-binding lectin"/>
    <property type="match status" value="1"/>
</dbReference>
<sequence length="1014" mass="116316">MMTYLLKYKFLFLFVLLSIQQSNAQLQKDICEYQVPSNWKAVNGTLKITGQHYKLGKQSFQWKWNKSNAYLQIDDSVLKDVINDPRSTFVFWVYNATPLKDKLHFVFLNGEEEVYKADFALDFNGWRTAWMMYHRDMQKLKEQGINRLRIYAPKSVTKGELFLDQVMLNVNINPRSPMRDQQVPYVNLGGDKAANAHWTSLYKFSQNKGYLLQKESNAAVFNDIDSVQNKYLKLIANPKVNTQNLQQIRTEYDFWNISYNKGVVTGRPIFSVNDIELVDIKLLDSVKKENEKSNIKRYSILMLQVAQAWNNISDKVVKAELEQKFMNLLNHLDDQGWSYGSGMGALHHLGYNMGDFYSACLIMKPVIKKQGQLNRTFNTMNWFSGLGRTLEQPDQFPVSNIDVFNTLLGGMLSSVLILDNVPQKQWYLEHYSKWIGKNIEPNLEITGAFKPDGAVFHHGHLYPAYGVGGYNGLAPIIYVLGRTSFKVEEKAHQSFKENMLMMHYYTNPTRWPLGVAGRHPTGNWRIPDMPFAYMALAGTPDGKQPVDKEMAAVYLLVTKNANTALAKQFSKQGILPAKHPEGHWNLNFGLLDIHRRADWLLTVKAHNRYFVSHESYPRANMFGRYLSYGQVEIAFPESQKNASGFKDLGWDWNRIPGTTTLHVPLNVLRADIKNVDDFSGVEEMLLTDEVFAGGTNLDKQGVFAMKLHGHDKYNMGSFRANKSWFTFDNLLIALGSDINNNIDSYPTETTLFQNYLKDKNEVFQVNGEKNITFPFVLKENLKQDLVVTDNRGITYYVPRNQQVNLYKKTQQSRNQKDLQDTKGNFAGLVLDHGRAPQQKSYEYAIAIKANDGQIEALQNRDKAKPGIYQVLQQDSLVHSVYYAKEKMTGLAIFTSKKHLTDKIIRENSTPCLVLYKENGNQLELSVTDPDLRFYQGKDDTPLNADGTRKEVSIYSRYWFKTPAQPSVVELKINGAWEKTDNSEVYSLTTDKEGNTIVQINCKYGLPSKINIKKR</sequence>
<dbReference type="InterPro" id="IPR003159">
    <property type="entry name" value="Lyase_8_central_dom"/>
</dbReference>
<feature type="domain" description="Lyase N-terminal" evidence="9">
    <location>
        <begin position="33"/>
        <end position="184"/>
    </location>
</feature>
<dbReference type="SUPFAM" id="SSF49785">
    <property type="entry name" value="Galactose-binding domain-like"/>
    <property type="match status" value="1"/>
</dbReference>
<dbReference type="InterPro" id="IPR008979">
    <property type="entry name" value="Galactose-bd-like_sf"/>
</dbReference>
<evidence type="ECO:0000259" key="10">
    <source>
        <dbReference type="Pfam" id="PF09093"/>
    </source>
</evidence>
<feature type="signal peptide" evidence="6">
    <location>
        <begin position="1"/>
        <end position="24"/>
    </location>
</feature>
<dbReference type="InterPro" id="IPR011013">
    <property type="entry name" value="Gal_mutarotase_sf_dom"/>
</dbReference>
<dbReference type="InterPro" id="IPR014718">
    <property type="entry name" value="GH-type_carb-bd"/>
</dbReference>
<dbReference type="InterPro" id="IPR015176">
    <property type="entry name" value="Lyase_N"/>
</dbReference>
<comment type="cofactor">
    <cofactor evidence="1">
        <name>Ca(2+)</name>
        <dbReference type="ChEBI" id="CHEBI:29108"/>
    </cofactor>
</comment>
<dbReference type="Pfam" id="PF02278">
    <property type="entry name" value="Lyase_8"/>
    <property type="match status" value="1"/>
</dbReference>
<dbReference type="Pfam" id="PF09093">
    <property type="entry name" value="Lyase_catalyt"/>
    <property type="match status" value="1"/>
</dbReference>